<dbReference type="GO" id="GO:0008757">
    <property type="term" value="F:S-adenosylmethionine-dependent methyltransferase activity"/>
    <property type="evidence" value="ECO:0007669"/>
    <property type="project" value="UniProtKB-ARBA"/>
</dbReference>
<feature type="compositionally biased region" description="Polar residues" evidence="6">
    <location>
        <begin position="269"/>
        <end position="287"/>
    </location>
</feature>
<dbReference type="GO" id="GO:0005634">
    <property type="term" value="C:nucleus"/>
    <property type="evidence" value="ECO:0007669"/>
    <property type="project" value="UniProtKB-ARBA"/>
</dbReference>
<organism evidence="9 10">
    <name type="scientific">Cloeon dipterum</name>
    <dbReference type="NCBI Taxonomy" id="197152"/>
    <lineage>
        <taxon>Eukaryota</taxon>
        <taxon>Metazoa</taxon>
        <taxon>Ecdysozoa</taxon>
        <taxon>Arthropoda</taxon>
        <taxon>Hexapoda</taxon>
        <taxon>Insecta</taxon>
        <taxon>Pterygota</taxon>
        <taxon>Palaeoptera</taxon>
        <taxon>Ephemeroptera</taxon>
        <taxon>Pisciforma</taxon>
        <taxon>Baetidae</taxon>
        <taxon>Cloeon</taxon>
    </lineage>
</organism>
<dbReference type="GO" id="GO:0008276">
    <property type="term" value="F:protein methyltransferase activity"/>
    <property type="evidence" value="ECO:0007669"/>
    <property type="project" value="UniProtKB-ARBA"/>
</dbReference>
<dbReference type="GO" id="GO:0008170">
    <property type="term" value="F:N-methyltransferase activity"/>
    <property type="evidence" value="ECO:0007669"/>
    <property type="project" value="UniProtKB-ARBA"/>
</dbReference>
<dbReference type="OrthoDB" id="6369905at2759"/>
<sequence>MPRKQQPSEARTLSAGAGQAGRDTKRLVKSIYVGASNALRWSSLKRRLRYASDIELVQHLLDLAESTHDKSIKPQAENEPEANGTAEDEEEAVIEEPPQIEKRDDPDGSHDRTEGNEESSQPLVPGSPQVEEHKELESRKSGKSHTGKKAHKHHRKRKHHRSGGEKVSKEQTDAGGGGGGGDQENGDAPPEASQPAEHHEWKDNHKHHHEKKKNSGSSRGKKKRKHRDRSGGEDRLSRQHHQNADAANSTDTVLESEQTHEIETALDQKFSSPKTSNGFVELESSSPKVPETRHKRKHKKKYKKRCEIDSRKAPADGVAEPARASTPKSSPEPECTVIEEEAPAPAPVSVCPPEIQRFPQPIPALPPAPPAPMILAANLEPELPPLVAPANPYVESKVAIKLKLCTECCTRHYQDSCPLHNPDIEVNDDITLSEWVSLPESNRKSFAEESLPVALLKLEERDATHGQSVVAKVVIKRLTQFGPLHGERIREMDIADDFNMRDIWEVCSENDKFYLNTVSKDHSNWLRFVRPAPIKEKRNVAAIVRNGKLYFVTLNNILPGTELLFWLESAASGWSKKKMERTNCGGCNLKFSNSLYYRIHCSVFHDPNFSLTIRKYHCKVCGLSVLGKENIMKHAAEQHGGKGAYQCQFCKKFFLRLNYLEMHRTYGCAANPQRTRPLCDFCGRKFCQPQKLKVHIKRMHSDLADVLKEFQCKMCHKLLGSRAALQRHLKEVHHKDMIGACTCDRCGKMFQNKSNLKIHMLTHSGVKPFKCKEGSCSAAFTTKQCLQFHYKKVHSYTDDNMPKIERCVAYTFDAYAGGQNSSNEAQEPEETISPPFTPTCTEDSQPPSPSLPSLEDDENSGTSNLAIVNETNSVVLESNLGSVQPDSVISNSSSPPIIVSPTNSPMLSTDLLPRTGAILSKASKKWMGDIIAPSTQIPPPVEGMQHEKRWHGDMLQSEQVAVEGPDLIMEKNRWGEEVNQLRNEISSITRRSDLSGYSRIMRPGEISDMPDPLRRSPNPLASDFGTLRRPDADDFAPLRRQEPSASLLVEAALDAAERDLTVKLAELKTIPMDPSILPTSVPGSSNSFLSRLNGMHSNEIPPEADYGNMVISSKANRIPETGLDMSYKQYEPEMVVTSEISGGGDYRVMRSPDLVFEPQEQGLDMSRSSAFPSAGSPYARYPELLPSHLHPHHRAAVAAAGLMYEMEPVRCQSPLPVPPSPPPPSYQAAELLRHHWHHLPPTAHHTLDLSTARGVQVSPEQSISPPPTVYQNYPPSPAAAAAYHASTSQPRAPTPNYHQHSGYYYSF</sequence>
<feature type="compositionally biased region" description="Polar residues" evidence="6">
    <location>
        <begin position="245"/>
        <end position="256"/>
    </location>
</feature>
<feature type="region of interest" description="Disordered" evidence="6">
    <location>
        <begin position="1003"/>
        <end position="1029"/>
    </location>
</feature>
<dbReference type="Proteomes" id="UP000494165">
    <property type="component" value="Unassembled WGS sequence"/>
</dbReference>
<feature type="compositionally biased region" description="Basic residues" evidence="6">
    <location>
        <begin position="204"/>
        <end position="228"/>
    </location>
</feature>
<gene>
    <name evidence="9" type="ORF">CLODIP_2_CD13983</name>
</gene>
<dbReference type="PROSITE" id="PS50280">
    <property type="entry name" value="SET"/>
    <property type="match status" value="1"/>
</dbReference>
<evidence type="ECO:0000259" key="8">
    <source>
        <dbReference type="PROSITE" id="PS50280"/>
    </source>
</evidence>
<dbReference type="EMBL" id="CADEPI010000431">
    <property type="protein sequence ID" value="CAB3385751.1"/>
    <property type="molecule type" value="Genomic_DNA"/>
</dbReference>
<feature type="compositionally biased region" description="Gly residues" evidence="6">
    <location>
        <begin position="174"/>
        <end position="183"/>
    </location>
</feature>
<evidence type="ECO:0000256" key="4">
    <source>
        <dbReference type="ARBA" id="ARBA00022833"/>
    </source>
</evidence>
<feature type="domain" description="C2H2-type" evidence="7">
    <location>
        <begin position="677"/>
        <end position="705"/>
    </location>
</feature>
<evidence type="ECO:0000256" key="3">
    <source>
        <dbReference type="ARBA" id="ARBA00022771"/>
    </source>
</evidence>
<feature type="region of interest" description="Disordered" evidence="6">
    <location>
        <begin position="1252"/>
        <end position="1275"/>
    </location>
</feature>
<dbReference type="Gene3D" id="2.170.270.10">
    <property type="entry name" value="SET domain"/>
    <property type="match status" value="1"/>
</dbReference>
<dbReference type="GO" id="GO:0000978">
    <property type="term" value="F:RNA polymerase II cis-regulatory region sequence-specific DNA binding"/>
    <property type="evidence" value="ECO:0007669"/>
    <property type="project" value="TreeGrafter"/>
</dbReference>
<dbReference type="GO" id="GO:0008270">
    <property type="term" value="F:zinc ion binding"/>
    <property type="evidence" value="ECO:0007669"/>
    <property type="project" value="UniProtKB-KW"/>
</dbReference>
<dbReference type="PANTHER" id="PTHR19818">
    <property type="entry name" value="ZINC FINGER PROTEIN ZIC AND GLI"/>
    <property type="match status" value="1"/>
</dbReference>
<protein>
    <recommendedName>
        <fullName evidence="11">PR domain zinc finger protein 4</fullName>
    </recommendedName>
</protein>
<evidence type="ECO:0000313" key="10">
    <source>
        <dbReference type="Proteomes" id="UP000494165"/>
    </source>
</evidence>
<evidence type="ECO:0008006" key="11">
    <source>
        <dbReference type="Google" id="ProtNLM"/>
    </source>
</evidence>
<feature type="compositionally biased region" description="Basic and acidic residues" evidence="6">
    <location>
        <begin position="305"/>
        <end position="314"/>
    </location>
</feature>
<dbReference type="FunFam" id="3.30.160.60:FF:001636">
    <property type="entry name" value="CLUMA_CG004886, isoform A"/>
    <property type="match status" value="1"/>
</dbReference>
<feature type="domain" description="SET" evidence="8">
    <location>
        <begin position="451"/>
        <end position="568"/>
    </location>
</feature>
<feature type="compositionally biased region" description="Basic and acidic residues" evidence="6">
    <location>
        <begin position="130"/>
        <end position="140"/>
    </location>
</feature>
<evidence type="ECO:0000256" key="6">
    <source>
        <dbReference type="SAM" id="MobiDB-lite"/>
    </source>
</evidence>
<dbReference type="GO" id="GO:0000981">
    <property type="term" value="F:DNA-binding transcription factor activity, RNA polymerase II-specific"/>
    <property type="evidence" value="ECO:0007669"/>
    <property type="project" value="TreeGrafter"/>
</dbReference>
<dbReference type="InterPro" id="IPR050329">
    <property type="entry name" value="GLI_C2H2-zinc-finger"/>
</dbReference>
<comment type="caution">
    <text evidence="9">The sequence shown here is derived from an EMBL/GenBank/DDBJ whole genome shotgun (WGS) entry which is preliminary data.</text>
</comment>
<feature type="compositionally biased region" description="Basic and acidic residues" evidence="6">
    <location>
        <begin position="99"/>
        <end position="115"/>
    </location>
</feature>
<feature type="compositionally biased region" description="Basic residues" evidence="6">
    <location>
        <begin position="293"/>
        <end position="304"/>
    </location>
</feature>
<dbReference type="PANTHER" id="PTHR19818:SF139">
    <property type="entry name" value="PAIR-RULE PROTEIN ODD-PAIRED"/>
    <property type="match status" value="1"/>
</dbReference>
<dbReference type="GO" id="GO:0045944">
    <property type="term" value="P:positive regulation of transcription by RNA polymerase II"/>
    <property type="evidence" value="ECO:0007669"/>
    <property type="project" value="UniProtKB-ARBA"/>
</dbReference>
<reference evidence="9 10" key="1">
    <citation type="submission" date="2020-04" db="EMBL/GenBank/DDBJ databases">
        <authorList>
            <person name="Alioto T."/>
            <person name="Alioto T."/>
            <person name="Gomez Garrido J."/>
        </authorList>
    </citation>
    <scope>NUCLEOTIDE SEQUENCE [LARGE SCALE GENOMIC DNA]</scope>
</reference>
<keyword evidence="2" id="KW-0677">Repeat</keyword>
<feature type="region of interest" description="Disordered" evidence="6">
    <location>
        <begin position="819"/>
        <end position="861"/>
    </location>
</feature>
<evidence type="ECO:0000256" key="2">
    <source>
        <dbReference type="ARBA" id="ARBA00022737"/>
    </source>
</evidence>
<feature type="domain" description="C2H2-type" evidence="7">
    <location>
        <begin position="769"/>
        <end position="799"/>
    </location>
</feature>
<evidence type="ECO:0000313" key="9">
    <source>
        <dbReference type="EMBL" id="CAB3385751.1"/>
    </source>
</evidence>
<dbReference type="InterPro" id="IPR036236">
    <property type="entry name" value="Znf_C2H2_sf"/>
</dbReference>
<dbReference type="SMART" id="SM00355">
    <property type="entry name" value="ZnF_C2H2"/>
    <property type="match status" value="7"/>
</dbReference>
<dbReference type="PROSITE" id="PS50157">
    <property type="entry name" value="ZINC_FINGER_C2H2_2"/>
    <property type="match status" value="5"/>
</dbReference>
<dbReference type="Pfam" id="PF21549">
    <property type="entry name" value="PRDM2_PR"/>
    <property type="match status" value="1"/>
</dbReference>
<keyword evidence="4" id="KW-0862">Zinc</keyword>
<dbReference type="Gene3D" id="3.30.160.60">
    <property type="entry name" value="Classic Zinc Finger"/>
    <property type="match status" value="4"/>
</dbReference>
<feature type="domain" description="C2H2-type" evidence="7">
    <location>
        <begin position="741"/>
        <end position="768"/>
    </location>
</feature>
<dbReference type="InterPro" id="IPR046341">
    <property type="entry name" value="SET_dom_sf"/>
</dbReference>
<evidence type="ECO:0000256" key="5">
    <source>
        <dbReference type="PROSITE-ProRule" id="PRU00042"/>
    </source>
</evidence>
<feature type="region of interest" description="Disordered" evidence="6">
    <location>
        <begin position="1"/>
        <end position="25"/>
    </location>
</feature>
<feature type="domain" description="C2H2-type" evidence="7">
    <location>
        <begin position="710"/>
        <end position="738"/>
    </location>
</feature>
<feature type="domain" description="C2H2-type" evidence="7">
    <location>
        <begin position="645"/>
        <end position="672"/>
    </location>
</feature>
<accession>A0A8S1DX99</accession>
<feature type="compositionally biased region" description="Polar residues" evidence="6">
    <location>
        <begin position="1"/>
        <end position="11"/>
    </location>
</feature>
<feature type="compositionally biased region" description="Basic residues" evidence="6">
    <location>
        <begin position="141"/>
        <end position="161"/>
    </location>
</feature>
<feature type="region of interest" description="Disordered" evidence="6">
    <location>
        <begin position="66"/>
        <end position="335"/>
    </location>
</feature>
<dbReference type="InterPro" id="IPR013087">
    <property type="entry name" value="Znf_C2H2_type"/>
</dbReference>
<name>A0A8S1DX99_9INSE</name>
<keyword evidence="10" id="KW-1185">Reference proteome</keyword>
<keyword evidence="1" id="KW-0479">Metal-binding</keyword>
<dbReference type="InterPro" id="IPR001214">
    <property type="entry name" value="SET_dom"/>
</dbReference>
<proteinExistence type="predicted"/>
<keyword evidence="3 5" id="KW-0863">Zinc-finger</keyword>
<dbReference type="SUPFAM" id="SSF57667">
    <property type="entry name" value="beta-beta-alpha zinc fingers"/>
    <property type="match status" value="3"/>
</dbReference>
<dbReference type="PROSITE" id="PS00028">
    <property type="entry name" value="ZINC_FINGER_C2H2_1"/>
    <property type="match status" value="5"/>
</dbReference>
<evidence type="ECO:0000256" key="1">
    <source>
        <dbReference type="ARBA" id="ARBA00022723"/>
    </source>
</evidence>
<evidence type="ECO:0000259" key="7">
    <source>
        <dbReference type="PROSITE" id="PS50157"/>
    </source>
</evidence>
<feature type="compositionally biased region" description="Basic and acidic residues" evidence="6">
    <location>
        <begin position="162"/>
        <end position="172"/>
    </location>
</feature>